<feature type="compositionally biased region" description="Polar residues" evidence="4">
    <location>
        <begin position="867"/>
        <end position="876"/>
    </location>
</feature>
<gene>
    <name evidence="6" type="ORF">SPI_04081</name>
</gene>
<name>A0A167VF17_9HYPO</name>
<evidence type="ECO:0000256" key="2">
    <source>
        <dbReference type="ARBA" id="ARBA00022553"/>
    </source>
</evidence>
<dbReference type="PANTHER" id="PTHR14396:SF10">
    <property type="entry name" value="CLASPIN"/>
    <property type="match status" value="1"/>
</dbReference>
<feature type="compositionally biased region" description="Acidic residues" evidence="4">
    <location>
        <begin position="969"/>
        <end position="981"/>
    </location>
</feature>
<dbReference type="GO" id="GO:0007095">
    <property type="term" value="P:mitotic G2 DNA damage checkpoint signaling"/>
    <property type="evidence" value="ECO:0007669"/>
    <property type="project" value="TreeGrafter"/>
</dbReference>
<feature type="domain" description="DNA replication checkpoint mediator MRC1" evidence="5">
    <location>
        <begin position="1141"/>
        <end position="1287"/>
    </location>
</feature>
<feature type="compositionally biased region" description="Acidic residues" evidence="4">
    <location>
        <begin position="1292"/>
        <end position="1303"/>
    </location>
</feature>
<feature type="compositionally biased region" description="Low complexity" evidence="4">
    <location>
        <begin position="71"/>
        <end position="89"/>
    </location>
</feature>
<evidence type="ECO:0000259" key="5">
    <source>
        <dbReference type="Pfam" id="PF09444"/>
    </source>
</evidence>
<feature type="region of interest" description="Disordered" evidence="4">
    <location>
        <begin position="1588"/>
        <end position="1618"/>
    </location>
</feature>
<protein>
    <submittedName>
        <fullName evidence="6">DNA replication checkpoint mediator, MRC1 domain protein</fullName>
    </submittedName>
</protein>
<feature type="region of interest" description="Disordered" evidence="4">
    <location>
        <begin position="37"/>
        <end position="431"/>
    </location>
</feature>
<feature type="compositionally biased region" description="Acidic residues" evidence="4">
    <location>
        <begin position="715"/>
        <end position="755"/>
    </location>
</feature>
<feature type="compositionally biased region" description="Low complexity" evidence="4">
    <location>
        <begin position="452"/>
        <end position="485"/>
    </location>
</feature>
<proteinExistence type="predicted"/>
<feature type="region of interest" description="Disordered" evidence="4">
    <location>
        <begin position="452"/>
        <end position="543"/>
    </location>
</feature>
<evidence type="ECO:0000313" key="7">
    <source>
        <dbReference type="Proteomes" id="UP000076874"/>
    </source>
</evidence>
<dbReference type="STRING" id="1081102.A0A167VF17"/>
<dbReference type="PANTHER" id="PTHR14396">
    <property type="entry name" value="CLASPIN"/>
    <property type="match status" value="1"/>
</dbReference>
<feature type="compositionally biased region" description="Acidic residues" evidence="4">
    <location>
        <begin position="358"/>
        <end position="387"/>
    </location>
</feature>
<reference evidence="6 7" key="1">
    <citation type="journal article" date="2016" name="Genome Biol. Evol.">
        <title>Divergent and convergent evolution of fungal pathogenicity.</title>
        <authorList>
            <person name="Shang Y."/>
            <person name="Xiao G."/>
            <person name="Zheng P."/>
            <person name="Cen K."/>
            <person name="Zhan S."/>
            <person name="Wang C."/>
        </authorList>
    </citation>
    <scope>NUCLEOTIDE SEQUENCE [LARGE SCALE GENOMIC DNA]</scope>
    <source>
        <strain evidence="6 7">RCEF 264</strain>
    </source>
</reference>
<feature type="compositionally biased region" description="Basic and acidic residues" evidence="4">
    <location>
        <begin position="690"/>
        <end position="700"/>
    </location>
</feature>
<dbReference type="InterPro" id="IPR018564">
    <property type="entry name" value="Repl_chkpnt_MRC1_dom"/>
</dbReference>
<evidence type="ECO:0000313" key="6">
    <source>
        <dbReference type="EMBL" id="OAA62541.1"/>
    </source>
</evidence>
<feature type="region of interest" description="Disordered" evidence="4">
    <location>
        <begin position="1"/>
        <end position="24"/>
    </location>
</feature>
<comment type="caution">
    <text evidence="6">The sequence shown here is derived from an EMBL/GenBank/DDBJ whole genome shotgun (WGS) entry which is preliminary data.</text>
</comment>
<feature type="region of interest" description="Disordered" evidence="4">
    <location>
        <begin position="969"/>
        <end position="991"/>
    </location>
</feature>
<dbReference type="Pfam" id="PF09444">
    <property type="entry name" value="MRC1"/>
    <property type="match status" value="1"/>
</dbReference>
<feature type="region of interest" description="Disordered" evidence="4">
    <location>
        <begin position="1400"/>
        <end position="1484"/>
    </location>
</feature>
<feature type="region of interest" description="Disordered" evidence="4">
    <location>
        <begin position="1280"/>
        <end position="1331"/>
    </location>
</feature>
<dbReference type="Proteomes" id="UP000076874">
    <property type="component" value="Unassembled WGS sequence"/>
</dbReference>
<feature type="region of interest" description="Disordered" evidence="4">
    <location>
        <begin position="1059"/>
        <end position="1187"/>
    </location>
</feature>
<feature type="compositionally biased region" description="Basic and acidic residues" evidence="4">
    <location>
        <begin position="333"/>
        <end position="348"/>
    </location>
</feature>
<dbReference type="OrthoDB" id="2130597at2759"/>
<keyword evidence="3" id="KW-0539">Nucleus</keyword>
<dbReference type="InterPro" id="IPR024146">
    <property type="entry name" value="Claspin"/>
</dbReference>
<evidence type="ECO:0000256" key="3">
    <source>
        <dbReference type="ARBA" id="ARBA00023242"/>
    </source>
</evidence>
<feature type="compositionally biased region" description="Basic and acidic residues" evidence="4">
    <location>
        <begin position="408"/>
        <end position="419"/>
    </location>
</feature>
<keyword evidence="2" id="KW-0597">Phosphoprotein</keyword>
<feature type="region of interest" description="Disordered" evidence="4">
    <location>
        <begin position="1522"/>
        <end position="1572"/>
    </location>
</feature>
<feature type="compositionally biased region" description="Low complexity" evidence="4">
    <location>
        <begin position="1439"/>
        <end position="1448"/>
    </location>
</feature>
<dbReference type="EMBL" id="AZHD01000006">
    <property type="protein sequence ID" value="OAA62541.1"/>
    <property type="molecule type" value="Genomic_DNA"/>
</dbReference>
<keyword evidence="7" id="KW-1185">Reference proteome</keyword>
<dbReference type="GO" id="GO:0010997">
    <property type="term" value="F:anaphase-promoting complex binding"/>
    <property type="evidence" value="ECO:0007669"/>
    <property type="project" value="TreeGrafter"/>
</dbReference>
<feature type="compositionally biased region" description="Low complexity" evidence="4">
    <location>
        <begin position="1059"/>
        <end position="1074"/>
    </location>
</feature>
<feature type="compositionally biased region" description="Low complexity" evidence="4">
    <location>
        <begin position="1523"/>
        <end position="1552"/>
    </location>
</feature>
<dbReference type="GO" id="GO:0005634">
    <property type="term" value="C:nucleus"/>
    <property type="evidence" value="ECO:0007669"/>
    <property type="project" value="UniProtKB-SubCell"/>
</dbReference>
<feature type="compositionally biased region" description="Acidic residues" evidence="4">
    <location>
        <begin position="765"/>
        <end position="811"/>
    </location>
</feature>
<accession>A0A167VF17</accession>
<feature type="compositionally biased region" description="Low complexity" evidence="4">
    <location>
        <begin position="1313"/>
        <end position="1331"/>
    </location>
</feature>
<feature type="compositionally biased region" description="Basic and acidic residues" evidence="4">
    <location>
        <begin position="1082"/>
        <end position="1091"/>
    </location>
</feature>
<feature type="compositionally biased region" description="Low complexity" evidence="4">
    <location>
        <begin position="140"/>
        <end position="168"/>
    </location>
</feature>
<feature type="compositionally biased region" description="Acidic residues" evidence="4">
    <location>
        <begin position="1092"/>
        <end position="1104"/>
    </location>
</feature>
<feature type="compositionally biased region" description="Low complexity" evidence="4">
    <location>
        <begin position="1467"/>
        <end position="1484"/>
    </location>
</feature>
<comment type="subcellular location">
    <subcellularLocation>
        <location evidence="1">Nucleus</location>
    </subcellularLocation>
</comment>
<feature type="compositionally biased region" description="Acidic residues" evidence="4">
    <location>
        <begin position="1150"/>
        <end position="1160"/>
    </location>
</feature>
<dbReference type="GO" id="GO:0033314">
    <property type="term" value="P:mitotic DNA replication checkpoint signaling"/>
    <property type="evidence" value="ECO:0007669"/>
    <property type="project" value="TreeGrafter"/>
</dbReference>
<sequence length="1618" mass="171740">MATLSRTPSPAARSGSDADSVVATPLTPRAKLRALFASIDGGESDEDGHNAGTGRTSSRKVNSLKKNAAETSPRGGSPTTPTAAWAFTPLRRVGPQRPRTSLTPGSKRVASRGSGGDNDDGGSSSSSSDREVVRPRGRFAARMQAAAAATTIAKSAAATPAVASATASPEPRPAGNARERIKRMLAQAAQADATKDGGEQTEPTLDAKPSEDQANDAEDEEDDDDDIVVASTARPRARLVNGILRRRAVASPRSPTAVVSPLPATTREPSPGLFMTPSKQPDRDASPGLFMSPASAAGPNSDEDGNNDENNGMPATTTPSGGRKARFQALVARKREEARARQEAEERKRAARLAAMAGDDDDDDDDNDQVMRDVEEDDDDVSDITDDEGGRKLTQEVAGRPARKASKKALEEMHRETQRMSRNLQLAHEAKTKTKVTKATLFERFNFKPDGAAATAAAQAAATTTAATDTAAPSSSSRPTSPASPHNHTDTEVVHMADTPPSSPPVPVQKAADGLPLVDKGKGKAVSVATATEQQEPAPPPKRHVRVRLPVHNNSVLLDADNDDDDVLEIVQTRKNKLDALFDNVPLKRSQEPRSMLALRRLAQIGSPGKKPRKPVAAAAGTATATAIEPMTLGELQQVLQDRARQQAKRERDERLAALQAKGIRVQTEAEREQEMAEVEDIVARARQEAEALMQREREAAKKRKEEKKRNGGGDDNEDEEDGDYEDSDEADVLDWDESENESGADEEVSDEDGAVEEREIELSGSEEEENDEDDEDKEIMEGVLIDDEAASGEESEDGKAEDDDADDLADALEATPTRARPSKRRTTVVLSDDDDDDNSGVATPRMPAVEAKTPGPKPPLTKTPGHSDSPQVPTSVLRSATKPFIPGMPVAVGGPAGMGLTQIFAATMADDSQLAASGLASPSQFLPTLGNNVAETQPAHLLSPTAGAVPDSQPTQAWLKKMHIDLGLDVDDNDGGDDGGDGSGPAPSQRVQLDFSQSQLHGLGSLLQAPDGGDNGSASQLSDLLEPSQDMGPQNYTPLKVRFIEQPPSTIDTVVLEQGTQSSTTHSPSQPAPRTKGRLFRKADVAKIVEENEDEDEDEDDEAGSGNAMADEPATTFTRMHEARAQAKKARAAAQAFDRKKSKAKDMVEEQAEESEDEYAGLGGADGEDSDNESLASVQELIDDDQAVSATDNAKLAAFYADRERANDEKQVEKLFRDVTTGRLRRKRGAAYDLADSDEDNDGRDGGEARRRRKRRQFARMQKALFADERLSRVAANPRNQAFLKTIEDRGSDDDDDDEDDKMDFLFEEKTGAATGSTSSETPPPTTVAAATTAAVTVPDSQPTGAIPTLPAAAAAAASATTAHSRRHALGKKPATLGEIRKTLSSLLDEYDDGTNVSVVADTEFGSDDDEDRTGKNGVNNDEDDEPTASSNKENQEPARPARAPVRPYRHNVHVVDRITLKRQNSSSSSSSASSGASTIAGGSRSAFEHAGSLSGLSGIPNPTGFKVPSLLRRATTNSLVSATGSSTGSSTASSSSSSSSTPSHRSGASGAADAFTDQGKIKKTASTRSGINYFAREAERRTAMAAREARRQAKRVRSAAGRSQAMGGLFAAGKFE</sequence>
<feature type="region of interest" description="Disordered" evidence="4">
    <location>
        <begin position="1005"/>
        <end position="1036"/>
    </location>
</feature>
<feature type="compositionally biased region" description="Acidic residues" evidence="4">
    <location>
        <begin position="213"/>
        <end position="227"/>
    </location>
</feature>
<evidence type="ECO:0000256" key="4">
    <source>
        <dbReference type="SAM" id="MobiDB-lite"/>
    </source>
</evidence>
<feature type="region of interest" description="Disordered" evidence="4">
    <location>
        <begin position="1228"/>
        <end position="1258"/>
    </location>
</feature>
<evidence type="ECO:0000256" key="1">
    <source>
        <dbReference type="ARBA" id="ARBA00004123"/>
    </source>
</evidence>
<feature type="region of interest" description="Disordered" evidence="4">
    <location>
        <begin position="690"/>
        <end position="876"/>
    </location>
</feature>
<organism evidence="6 7">
    <name type="scientific">Niveomyces insectorum RCEF 264</name>
    <dbReference type="NCBI Taxonomy" id="1081102"/>
    <lineage>
        <taxon>Eukaryota</taxon>
        <taxon>Fungi</taxon>
        <taxon>Dikarya</taxon>
        <taxon>Ascomycota</taxon>
        <taxon>Pezizomycotina</taxon>
        <taxon>Sordariomycetes</taxon>
        <taxon>Hypocreomycetidae</taxon>
        <taxon>Hypocreales</taxon>
        <taxon>Cordycipitaceae</taxon>
        <taxon>Niveomyces</taxon>
    </lineage>
</organism>
<feature type="compositionally biased region" description="Polar residues" evidence="4">
    <location>
        <begin position="53"/>
        <end position="65"/>
    </location>
</feature>